<evidence type="ECO:0000313" key="1">
    <source>
        <dbReference type="EMBL" id="OJX56729.1"/>
    </source>
</evidence>
<protein>
    <submittedName>
        <fullName evidence="1">Uncharacterized protein</fullName>
    </submittedName>
</protein>
<sequence>MTETGVDMIIGVLAETTICKAFICEVCRDVHLEIGTISLRLSREDMCEFLEGLRCIDPDLQEYRHERSGHRRKIMVQVRGTCINIVFTKEELAETIECLMIARYRLGFCEGSDHGASYRRN</sequence>
<dbReference type="EMBL" id="MKVH01000024">
    <property type="protein sequence ID" value="OJX56729.1"/>
    <property type="molecule type" value="Genomic_DNA"/>
</dbReference>
<dbReference type="AlphaFoldDB" id="A0A1M3KWY0"/>
<dbReference type="Proteomes" id="UP000184233">
    <property type="component" value="Unassembled WGS sequence"/>
</dbReference>
<dbReference type="STRING" id="1895771.BGO89_09325"/>
<accession>A0A1M3KWY0</accession>
<gene>
    <name evidence="1" type="ORF">BGO89_09325</name>
</gene>
<dbReference type="Pfam" id="PF20391">
    <property type="entry name" value="DUF6686"/>
    <property type="match status" value="1"/>
</dbReference>
<evidence type="ECO:0000313" key="2">
    <source>
        <dbReference type="Proteomes" id="UP000184233"/>
    </source>
</evidence>
<dbReference type="InterPro" id="IPR046508">
    <property type="entry name" value="DUF6686"/>
</dbReference>
<name>A0A1M3KWY0_9BACT</name>
<comment type="caution">
    <text evidence="1">The sequence shown here is derived from an EMBL/GenBank/DDBJ whole genome shotgun (WGS) entry which is preliminary data.</text>
</comment>
<organism evidence="1 2">
    <name type="scientific">Candidatus Kapaibacterium thiocyanatum</name>
    <dbReference type="NCBI Taxonomy" id="1895771"/>
    <lineage>
        <taxon>Bacteria</taxon>
        <taxon>Pseudomonadati</taxon>
        <taxon>Candidatus Kapaibacteriota</taxon>
        <taxon>Candidatus Kapaibacteriia</taxon>
        <taxon>Candidatus Kapaibacteriales</taxon>
        <taxon>Candidatus Kapaibacteriaceae</taxon>
        <taxon>Candidatus Kapaibacterium</taxon>
    </lineage>
</organism>
<reference evidence="1 2" key="1">
    <citation type="submission" date="2016-09" db="EMBL/GenBank/DDBJ databases">
        <title>Genome-resolved meta-omics ties microbial dynamics to process performance in biotechnology for thiocyanate degradation.</title>
        <authorList>
            <person name="Kantor R.S."/>
            <person name="Huddy R.J."/>
            <person name="Iyer R."/>
            <person name="Thomas B.C."/>
            <person name="Brown C.T."/>
            <person name="Anantharaman K."/>
            <person name="Tringe S."/>
            <person name="Hettich R.L."/>
            <person name="Harrison S.T."/>
            <person name="Banfield J.F."/>
        </authorList>
    </citation>
    <scope>NUCLEOTIDE SEQUENCE [LARGE SCALE GENOMIC DNA]</scope>
    <source>
        <strain evidence="1">59-99</strain>
    </source>
</reference>
<proteinExistence type="predicted"/>